<protein>
    <submittedName>
        <fullName evidence="3">Type II toxin-antitoxin system RelE/ParE family toxin</fullName>
    </submittedName>
</protein>
<dbReference type="EMBL" id="JADWYS010000001">
    <property type="protein sequence ID" value="MBG9386667.1"/>
    <property type="molecule type" value="Genomic_DNA"/>
</dbReference>
<comment type="caution">
    <text evidence="3">The sequence shown here is derived from an EMBL/GenBank/DDBJ whole genome shotgun (WGS) entry which is preliminary data.</text>
</comment>
<dbReference type="RefSeq" id="WP_196984638.1">
    <property type="nucleotide sequence ID" value="NZ_JADWYS010000001.1"/>
</dbReference>
<evidence type="ECO:0000256" key="2">
    <source>
        <dbReference type="ARBA" id="ARBA00022649"/>
    </source>
</evidence>
<dbReference type="Pfam" id="PF05016">
    <property type="entry name" value="ParE_toxin"/>
    <property type="match status" value="1"/>
</dbReference>
<proteinExistence type="inferred from homology"/>
<keyword evidence="2" id="KW-1277">Toxin-antitoxin system</keyword>
<name>A0A931H163_9BURK</name>
<dbReference type="Proteomes" id="UP000651050">
    <property type="component" value="Unassembled WGS sequence"/>
</dbReference>
<sequence length="108" mass="12190">MTAKAVVRRSQAQKDIQRAADHYFAEGGTALEVRFIDAMQAAIRKISAHPGIGSPRHSQTLSVPGLRAWRLTRFPYLVFYVEREDAIDVWRVLHEQRDIPARFASGGT</sequence>
<comment type="similarity">
    <text evidence="1">Belongs to the RelE toxin family.</text>
</comment>
<accession>A0A931H163</accession>
<dbReference type="InterPro" id="IPR007712">
    <property type="entry name" value="RelE/ParE_toxin"/>
</dbReference>
<dbReference type="PANTHER" id="PTHR33755:SF8">
    <property type="entry name" value="TOXIN PARE2"/>
    <property type="match status" value="1"/>
</dbReference>
<evidence type="ECO:0000313" key="3">
    <source>
        <dbReference type="EMBL" id="MBG9386667.1"/>
    </source>
</evidence>
<gene>
    <name evidence="3" type="ORF">I5803_01400</name>
</gene>
<dbReference type="Gene3D" id="3.30.2310.20">
    <property type="entry name" value="RelE-like"/>
    <property type="match status" value="1"/>
</dbReference>
<organism evidence="3 4">
    <name type="scientific">Caenimonas aquaedulcis</name>
    <dbReference type="NCBI Taxonomy" id="2793270"/>
    <lineage>
        <taxon>Bacteria</taxon>
        <taxon>Pseudomonadati</taxon>
        <taxon>Pseudomonadota</taxon>
        <taxon>Betaproteobacteria</taxon>
        <taxon>Burkholderiales</taxon>
        <taxon>Comamonadaceae</taxon>
        <taxon>Caenimonas</taxon>
    </lineage>
</organism>
<dbReference type="AlphaFoldDB" id="A0A931H163"/>
<dbReference type="PANTHER" id="PTHR33755">
    <property type="entry name" value="TOXIN PARE1-RELATED"/>
    <property type="match status" value="1"/>
</dbReference>
<reference evidence="3" key="1">
    <citation type="submission" date="2020-11" db="EMBL/GenBank/DDBJ databases">
        <title>Bacterial whole genome sequence for Caenimonas sp. DR4.4.</title>
        <authorList>
            <person name="Le V."/>
            <person name="Ko S.-R."/>
            <person name="Ahn C.-Y."/>
            <person name="Oh H.-M."/>
        </authorList>
    </citation>
    <scope>NUCLEOTIDE SEQUENCE</scope>
    <source>
        <strain evidence="3">DR4.4</strain>
    </source>
</reference>
<dbReference type="InterPro" id="IPR051803">
    <property type="entry name" value="TA_system_RelE-like_toxin"/>
</dbReference>
<keyword evidence="4" id="KW-1185">Reference proteome</keyword>
<evidence type="ECO:0000256" key="1">
    <source>
        <dbReference type="ARBA" id="ARBA00006226"/>
    </source>
</evidence>
<evidence type="ECO:0000313" key="4">
    <source>
        <dbReference type="Proteomes" id="UP000651050"/>
    </source>
</evidence>
<dbReference type="InterPro" id="IPR035093">
    <property type="entry name" value="RelE/ParE_toxin_dom_sf"/>
</dbReference>